<evidence type="ECO:0000256" key="7">
    <source>
        <dbReference type="ARBA" id="ARBA00040302"/>
    </source>
</evidence>
<dbReference type="InterPro" id="IPR051617">
    <property type="entry name" value="UNC-93-like_regulator"/>
</dbReference>
<feature type="transmembrane region" description="Helical" evidence="9">
    <location>
        <begin position="423"/>
        <end position="441"/>
    </location>
</feature>
<dbReference type="Pfam" id="PF02230">
    <property type="entry name" value="Abhydrolase_2"/>
    <property type="match status" value="1"/>
</dbReference>
<dbReference type="InterPro" id="IPR003140">
    <property type="entry name" value="PLipase/COase/thioEstase"/>
</dbReference>
<dbReference type="PANTHER" id="PTHR23294:SF0">
    <property type="entry name" value="UNC93-LIKE PROTEIN MFSD11"/>
    <property type="match status" value="1"/>
</dbReference>
<evidence type="ECO:0000256" key="6">
    <source>
        <dbReference type="ARBA" id="ARBA00023180"/>
    </source>
</evidence>
<feature type="transmembrane region" description="Helical" evidence="9">
    <location>
        <begin position="567"/>
        <end position="587"/>
    </location>
</feature>
<evidence type="ECO:0000256" key="1">
    <source>
        <dbReference type="ARBA" id="ARBA00004141"/>
    </source>
</evidence>
<dbReference type="CDD" id="cd17407">
    <property type="entry name" value="MFS_MFSD11"/>
    <property type="match status" value="1"/>
</dbReference>
<feature type="transmembrane region" description="Helical" evidence="9">
    <location>
        <begin position="593"/>
        <end position="614"/>
    </location>
</feature>
<keyword evidence="5 9" id="KW-0472">Membrane</keyword>
<evidence type="ECO:0000256" key="9">
    <source>
        <dbReference type="SAM" id="Phobius"/>
    </source>
</evidence>
<dbReference type="AlphaFoldDB" id="U4UBS0"/>
<evidence type="ECO:0000256" key="8">
    <source>
        <dbReference type="ARBA" id="ARBA00041910"/>
    </source>
</evidence>
<feature type="transmembrane region" description="Helical" evidence="9">
    <location>
        <begin position="526"/>
        <end position="546"/>
    </location>
</feature>
<protein>
    <recommendedName>
        <fullName evidence="7">UNC93-like protein MFSD11</fullName>
    </recommendedName>
    <alternativeName>
        <fullName evidence="8">Major facilitator superfamily domain-containing protein 11</fullName>
    </alternativeName>
</protein>
<dbReference type="STRING" id="77166.U4UBS0"/>
<dbReference type="Gene3D" id="1.20.1250.20">
    <property type="entry name" value="MFS general substrate transporter like domains"/>
    <property type="match status" value="1"/>
</dbReference>
<dbReference type="InterPro" id="IPR010291">
    <property type="entry name" value="Ion_channel_UNC-93"/>
</dbReference>
<dbReference type="InterPro" id="IPR029058">
    <property type="entry name" value="AB_hydrolase_fold"/>
</dbReference>
<feature type="transmembrane region" description="Helical" evidence="9">
    <location>
        <begin position="327"/>
        <end position="348"/>
    </location>
</feature>
<dbReference type="SUPFAM" id="SSF103473">
    <property type="entry name" value="MFS general substrate transporter"/>
    <property type="match status" value="1"/>
</dbReference>
<dbReference type="PANTHER" id="PTHR23294">
    <property type="entry name" value="ET TRANSLATION PRODUCT-RELATED"/>
    <property type="match status" value="1"/>
</dbReference>
<dbReference type="OrthoDB" id="196103at2759"/>
<feature type="transmembrane region" description="Helical" evidence="9">
    <location>
        <begin position="192"/>
        <end position="218"/>
    </location>
</feature>
<keyword evidence="3 9" id="KW-0812">Transmembrane</keyword>
<reference evidence="11 12" key="1">
    <citation type="journal article" date="2013" name="Genome Biol.">
        <title>Draft genome of the mountain pine beetle, Dendroctonus ponderosae Hopkins, a major forest pest.</title>
        <authorList>
            <person name="Keeling C.I."/>
            <person name="Yuen M.M."/>
            <person name="Liao N.Y."/>
            <person name="Docking T.R."/>
            <person name="Chan S.K."/>
            <person name="Taylor G.A."/>
            <person name="Palmquist D.L."/>
            <person name="Jackman S.D."/>
            <person name="Nguyen A."/>
            <person name="Li M."/>
            <person name="Henderson H."/>
            <person name="Janes J.K."/>
            <person name="Zhao Y."/>
            <person name="Pandoh P."/>
            <person name="Moore R."/>
            <person name="Sperling F.A."/>
            <person name="Huber D.P."/>
            <person name="Birol I."/>
            <person name="Jones S.J."/>
            <person name="Bohlmann J."/>
        </authorList>
    </citation>
    <scope>NUCLEOTIDE SEQUENCE</scope>
</reference>
<keyword evidence="4 9" id="KW-1133">Transmembrane helix</keyword>
<dbReference type="GO" id="GO:0016020">
    <property type="term" value="C:membrane"/>
    <property type="evidence" value="ECO:0007669"/>
    <property type="project" value="UniProtKB-SubCell"/>
</dbReference>
<feature type="transmembrane region" description="Helical" evidence="9">
    <location>
        <begin position="291"/>
        <end position="315"/>
    </location>
</feature>
<feature type="transmembrane region" description="Helical" evidence="9">
    <location>
        <begin position="461"/>
        <end position="483"/>
    </location>
</feature>
<feature type="transmembrane region" description="Helical" evidence="9">
    <location>
        <begin position="360"/>
        <end position="380"/>
    </location>
</feature>
<evidence type="ECO:0000313" key="12">
    <source>
        <dbReference type="Proteomes" id="UP000030742"/>
    </source>
</evidence>
<comment type="similarity">
    <text evidence="2">Belongs to the unc-93 family.</text>
</comment>
<gene>
    <name evidence="11" type="ORF">D910_04780</name>
</gene>
<dbReference type="SUPFAM" id="SSF53474">
    <property type="entry name" value="alpha/beta-Hydrolases"/>
    <property type="match status" value="1"/>
</dbReference>
<organism evidence="11 12">
    <name type="scientific">Dendroctonus ponderosae</name>
    <name type="common">Mountain pine beetle</name>
    <dbReference type="NCBI Taxonomy" id="77166"/>
    <lineage>
        <taxon>Eukaryota</taxon>
        <taxon>Metazoa</taxon>
        <taxon>Ecdysozoa</taxon>
        <taxon>Arthropoda</taxon>
        <taxon>Hexapoda</taxon>
        <taxon>Insecta</taxon>
        <taxon>Pterygota</taxon>
        <taxon>Neoptera</taxon>
        <taxon>Endopterygota</taxon>
        <taxon>Coleoptera</taxon>
        <taxon>Polyphaga</taxon>
        <taxon>Cucujiformia</taxon>
        <taxon>Curculionidae</taxon>
        <taxon>Scolytinae</taxon>
        <taxon>Dendroctonus</taxon>
    </lineage>
</organism>
<accession>U4UBS0</accession>
<proteinExistence type="inferred from homology"/>
<feature type="transmembrane region" description="Helical" evidence="9">
    <location>
        <begin position="495"/>
        <end position="514"/>
    </location>
</feature>
<evidence type="ECO:0000259" key="10">
    <source>
        <dbReference type="Pfam" id="PF02230"/>
    </source>
</evidence>
<sequence length="634" mass="69165">MDWGTQGKNRSVPSQLMNEIRKPFMKVICPTANTIPVTINGGLRMPSWFDLKAFDESGPEDEEGIKVAAKEVQSLITKEINAGIPADRIVIGGFSQGGALAIYSALTFPQRLAGVVGLSCWLPLRKSFPAAKKCPDDLAIIQCHGDFDPLISHKFGQMTASILKTMVKNHEFKSYKKLMHTWSEEEIEDVRVLGFINVVLLGLAFMLVFTAFQTWGNIQNTIINSIKKDVPDFANAEAYYSLAIIYTFLAIFNWAAPSIISVIGSKFSMLAGGITYLIFIISFALPNVWLLYLVSAIIGIGAALIWTGQGNYLALNSTDTTISRNSGVFWAMLQMSMFCGNTFVYFVFRGKDNIDRGTRQLVIWTLSAIALAGLVVMVFFPKPPPKAPAPEKGRSDTTDSEIQTPAGPVEALKGAVRLFFTKNMMLLCITFLYTGLELGFWSGVYGSCLSFTESLPNRKELVGLSGIFIGLGEVLGGAAFGILGTKTNKWGRDPIVIAGFLMHLVSFCVIFLNLPNSSPFEDTSDSAFITSNAVLALMCSFLLGFGDACYNTQIYSVLGGVYADNSASAFAIFKFTQSVAAAISFVYASNLGLYGQIAILVVFSILGTTAFVWVEWRERRQARASDTPSVSSVE</sequence>
<dbReference type="Pfam" id="PF05978">
    <property type="entry name" value="UNC-93"/>
    <property type="match status" value="1"/>
</dbReference>
<evidence type="ECO:0000256" key="2">
    <source>
        <dbReference type="ARBA" id="ARBA00009172"/>
    </source>
</evidence>
<dbReference type="Proteomes" id="UP000030742">
    <property type="component" value="Unassembled WGS sequence"/>
</dbReference>
<keyword evidence="6" id="KW-0325">Glycoprotein</keyword>
<evidence type="ECO:0000256" key="4">
    <source>
        <dbReference type="ARBA" id="ARBA00022989"/>
    </source>
</evidence>
<feature type="transmembrane region" description="Helical" evidence="9">
    <location>
        <begin position="238"/>
        <end position="255"/>
    </location>
</feature>
<dbReference type="InterPro" id="IPR036259">
    <property type="entry name" value="MFS_trans_sf"/>
</dbReference>
<dbReference type="Gene3D" id="3.40.50.1820">
    <property type="entry name" value="alpha/beta hydrolase"/>
    <property type="match status" value="1"/>
</dbReference>
<evidence type="ECO:0000313" key="11">
    <source>
        <dbReference type="EMBL" id="ERL87385.1"/>
    </source>
</evidence>
<feature type="domain" description="Phospholipase/carboxylesterase/thioesterase" evidence="10">
    <location>
        <begin position="12"/>
        <end position="191"/>
    </location>
</feature>
<evidence type="ECO:0000256" key="5">
    <source>
        <dbReference type="ARBA" id="ARBA00023136"/>
    </source>
</evidence>
<comment type="subcellular location">
    <subcellularLocation>
        <location evidence="1">Membrane</location>
        <topology evidence="1">Multi-pass membrane protein</topology>
    </subcellularLocation>
</comment>
<evidence type="ECO:0000256" key="3">
    <source>
        <dbReference type="ARBA" id="ARBA00022692"/>
    </source>
</evidence>
<name>U4UBS0_DENPD</name>
<dbReference type="EMBL" id="KB631941">
    <property type="protein sequence ID" value="ERL87385.1"/>
    <property type="molecule type" value="Genomic_DNA"/>
</dbReference>
<dbReference type="GO" id="GO:0016787">
    <property type="term" value="F:hydrolase activity"/>
    <property type="evidence" value="ECO:0007669"/>
    <property type="project" value="InterPro"/>
</dbReference>
<feature type="transmembrane region" description="Helical" evidence="9">
    <location>
        <begin position="267"/>
        <end position="285"/>
    </location>
</feature>